<evidence type="ECO:0008006" key="3">
    <source>
        <dbReference type="Google" id="ProtNLM"/>
    </source>
</evidence>
<organism evidence="1 2">
    <name type="scientific">Ilyomonas limi</name>
    <dbReference type="NCBI Taxonomy" id="2575867"/>
    <lineage>
        <taxon>Bacteria</taxon>
        <taxon>Pseudomonadati</taxon>
        <taxon>Bacteroidota</taxon>
        <taxon>Chitinophagia</taxon>
        <taxon>Chitinophagales</taxon>
        <taxon>Chitinophagaceae</taxon>
        <taxon>Ilyomonas</taxon>
    </lineage>
</organism>
<dbReference type="Gene3D" id="2.60.40.10">
    <property type="entry name" value="Immunoglobulins"/>
    <property type="match status" value="2"/>
</dbReference>
<dbReference type="RefSeq" id="WP_137264074.1">
    <property type="nucleotide sequence ID" value="NZ_SZQL01000033.1"/>
</dbReference>
<dbReference type="SUPFAM" id="SSF81296">
    <property type="entry name" value="E set domains"/>
    <property type="match status" value="2"/>
</dbReference>
<proteinExistence type="predicted"/>
<comment type="caution">
    <text evidence="1">The sequence shown here is derived from an EMBL/GenBank/DDBJ whole genome shotgun (WGS) entry which is preliminary data.</text>
</comment>
<protein>
    <recommendedName>
        <fullName evidence="3">IPT/TIG domain-containing protein</fullName>
    </recommendedName>
</protein>
<name>A0A4U3KQH1_9BACT</name>
<reference evidence="1 2" key="1">
    <citation type="submission" date="2019-05" db="EMBL/GenBank/DDBJ databases">
        <title>Panacibacter sp. strain 17mud1-8 Genome sequencing and assembly.</title>
        <authorList>
            <person name="Chhetri G."/>
        </authorList>
    </citation>
    <scope>NUCLEOTIDE SEQUENCE [LARGE SCALE GENOMIC DNA]</scope>
    <source>
        <strain evidence="1 2">17mud1-8</strain>
    </source>
</reference>
<evidence type="ECO:0000313" key="1">
    <source>
        <dbReference type="EMBL" id="TKK64480.1"/>
    </source>
</evidence>
<dbReference type="EMBL" id="SZQL01000033">
    <property type="protein sequence ID" value="TKK64480.1"/>
    <property type="molecule type" value="Genomic_DNA"/>
</dbReference>
<accession>A0A4U3KQH1</accession>
<gene>
    <name evidence="1" type="ORF">FC093_22495</name>
</gene>
<dbReference type="AlphaFoldDB" id="A0A4U3KQH1"/>
<dbReference type="OrthoDB" id="645975at2"/>
<sequence>MKPHIQNSLLAILFCIFLFAGLQCKKSGKVQPKPDPPVLSTIDPVEGIVGAPVSIKGTNLEDVDKVTFNDVVATTIVQNTSTSITTVVPTGAVPGINKIKVHNSGGTSNEIEFEVFETPEQTDSLPPTLTQVIPSANYTDYPVLIYGDNLSGTVKLTFNGKNATIYTNIQKVITANVPTGLPAGPATIEVTTLKGKKTINFQVQGPPVGGAAPLNFAIITLPPINYVPSISNQWSCGLFSRTGGDEHAGGNFVELNSDTTGNQDFSITGTFEYHFDATKNYNDLNFIEIINHSTNDTLAGQFSSKFSNPCVLKMVLISSKTGTIDTCIYDRRNDQPDLTCEE</sequence>
<dbReference type="InterPro" id="IPR013783">
    <property type="entry name" value="Ig-like_fold"/>
</dbReference>
<dbReference type="Proteomes" id="UP000305848">
    <property type="component" value="Unassembled WGS sequence"/>
</dbReference>
<evidence type="ECO:0000313" key="2">
    <source>
        <dbReference type="Proteomes" id="UP000305848"/>
    </source>
</evidence>
<dbReference type="InterPro" id="IPR014756">
    <property type="entry name" value="Ig_E-set"/>
</dbReference>
<keyword evidence="2" id="KW-1185">Reference proteome</keyword>